<accession>A0A395IQ62</accession>
<evidence type="ECO:0000313" key="1">
    <source>
        <dbReference type="EMBL" id="RAL62445.1"/>
    </source>
</evidence>
<comment type="caution">
    <text evidence="1">The sequence shown here is derived from an EMBL/GenBank/DDBJ whole genome shotgun (WGS) entry which is preliminary data.</text>
</comment>
<keyword evidence="2" id="KW-1185">Reference proteome</keyword>
<dbReference type="Proteomes" id="UP000249056">
    <property type="component" value="Unassembled WGS sequence"/>
</dbReference>
<sequence>METLYSFQQGDIALVFFNFNWSSIKILEVLILSRILPFWTRGVQFCRGRRISSSKLISAKALARFIGWAFFDPSNLIQVQCHMMILQYAMACSTVAGN</sequence>
<proteinExistence type="predicted"/>
<dbReference type="AlphaFoldDB" id="A0A395IQ62"/>
<name>A0A395IQ62_9HELO</name>
<reference evidence="1 2" key="1">
    <citation type="submission" date="2018-06" db="EMBL/GenBank/DDBJ databases">
        <title>Genome Sequence of the Brown Rot Fungal Pathogen Monilinia fructigena.</title>
        <authorList>
            <person name="Landi L."/>
            <person name="De Miccolis Angelini R.M."/>
            <person name="Pollastro S."/>
            <person name="Abate D."/>
            <person name="Faretra F."/>
            <person name="Romanazzi G."/>
        </authorList>
    </citation>
    <scope>NUCLEOTIDE SEQUENCE [LARGE SCALE GENOMIC DNA]</scope>
    <source>
        <strain evidence="1 2">Mfrg269</strain>
    </source>
</reference>
<gene>
    <name evidence="1" type="ORF">DID88_005011</name>
</gene>
<organism evidence="1 2">
    <name type="scientific">Monilinia fructigena</name>
    <dbReference type="NCBI Taxonomy" id="38457"/>
    <lineage>
        <taxon>Eukaryota</taxon>
        <taxon>Fungi</taxon>
        <taxon>Dikarya</taxon>
        <taxon>Ascomycota</taxon>
        <taxon>Pezizomycotina</taxon>
        <taxon>Leotiomycetes</taxon>
        <taxon>Helotiales</taxon>
        <taxon>Sclerotiniaceae</taxon>
        <taxon>Monilinia</taxon>
    </lineage>
</organism>
<protein>
    <submittedName>
        <fullName evidence="1">Uncharacterized protein</fullName>
    </submittedName>
</protein>
<evidence type="ECO:0000313" key="2">
    <source>
        <dbReference type="Proteomes" id="UP000249056"/>
    </source>
</evidence>
<dbReference type="EMBL" id="QKRW01000024">
    <property type="protein sequence ID" value="RAL62445.1"/>
    <property type="molecule type" value="Genomic_DNA"/>
</dbReference>